<comment type="function">
    <text evidence="6">Part of ribonuclease P, a protein complex that generates mature tRNA molecules by cleaving their 5'-ends.</text>
</comment>
<evidence type="ECO:0000313" key="7">
    <source>
        <dbReference type="EMBL" id="HFW33221.1"/>
    </source>
</evidence>
<comment type="catalytic activity">
    <reaction evidence="6">
        <text>Endonucleolytic cleavage of RNA, removing 5'-extranucleotides from tRNA precursor.</text>
        <dbReference type="EC" id="3.1.26.5"/>
    </reaction>
</comment>
<keyword evidence="1 6" id="KW-0963">Cytoplasm</keyword>
<evidence type="ECO:0000256" key="2">
    <source>
        <dbReference type="ARBA" id="ARBA00022694"/>
    </source>
</evidence>
<dbReference type="InterPro" id="IPR023539">
    <property type="entry name" value="RNase_P_comp-3_arc"/>
</dbReference>
<dbReference type="Pfam" id="PF01876">
    <property type="entry name" value="RNase_P_p30"/>
    <property type="match status" value="1"/>
</dbReference>
<evidence type="ECO:0000256" key="3">
    <source>
        <dbReference type="ARBA" id="ARBA00022722"/>
    </source>
</evidence>
<keyword evidence="3 6" id="KW-0540">Nuclease</keyword>
<dbReference type="InterPro" id="IPR016195">
    <property type="entry name" value="Pol/histidinol_Pase-like"/>
</dbReference>
<proteinExistence type="inferred from homology"/>
<comment type="similarity">
    <text evidence="6">Belongs to the eukaryotic/archaeal RNase P protein component 3 family.</text>
</comment>
<keyword evidence="2 6" id="KW-0819">tRNA processing</keyword>
<accession>A0A7C3REP7</accession>
<evidence type="ECO:0000256" key="5">
    <source>
        <dbReference type="ARBA" id="ARBA00022801"/>
    </source>
</evidence>
<dbReference type="GO" id="GO:0030677">
    <property type="term" value="C:ribonuclease P complex"/>
    <property type="evidence" value="ECO:0007669"/>
    <property type="project" value="UniProtKB-UniRule"/>
</dbReference>
<dbReference type="InterPro" id="IPR002738">
    <property type="entry name" value="RNase_P_p30"/>
</dbReference>
<name>A0A7C3REP7_ARCFL</name>
<keyword evidence="4 6" id="KW-0255">Endonuclease</keyword>
<evidence type="ECO:0000256" key="4">
    <source>
        <dbReference type="ARBA" id="ARBA00022759"/>
    </source>
</evidence>
<protein>
    <recommendedName>
        <fullName evidence="6">Ribonuclease P protein component 3</fullName>
        <shortName evidence="6">RNase P component 3</shortName>
        <ecNumber evidence="6">3.1.26.5</ecNumber>
    </recommendedName>
    <alternativeName>
        <fullName evidence="6">Rpp30</fullName>
    </alternativeName>
</protein>
<organism evidence="7">
    <name type="scientific">Archaeoglobus fulgidus</name>
    <dbReference type="NCBI Taxonomy" id="2234"/>
    <lineage>
        <taxon>Archaea</taxon>
        <taxon>Methanobacteriati</taxon>
        <taxon>Methanobacteriota</taxon>
        <taxon>Archaeoglobi</taxon>
        <taxon>Archaeoglobales</taxon>
        <taxon>Archaeoglobaceae</taxon>
        <taxon>Archaeoglobus</taxon>
    </lineage>
</organism>
<gene>
    <name evidence="6" type="primary">rnp3</name>
    <name evidence="7" type="ORF">ENW66_09805</name>
</gene>
<dbReference type="AlphaFoldDB" id="A0A7C3REP7"/>
<dbReference type="SUPFAM" id="SSF89550">
    <property type="entry name" value="PHP domain-like"/>
    <property type="match status" value="1"/>
</dbReference>
<reference evidence="7" key="1">
    <citation type="journal article" date="2020" name="mSystems">
        <title>Genome- and Community-Level Interaction Insights into Carbon Utilization and Element Cycling Functions of Hydrothermarchaeota in Hydrothermal Sediment.</title>
        <authorList>
            <person name="Zhou Z."/>
            <person name="Liu Y."/>
            <person name="Xu W."/>
            <person name="Pan J."/>
            <person name="Luo Z.H."/>
            <person name="Li M."/>
        </authorList>
    </citation>
    <scope>NUCLEOTIDE SEQUENCE [LARGE SCALE GENOMIC DNA]</scope>
    <source>
        <strain evidence="7">SpSt-87</strain>
    </source>
</reference>
<keyword evidence="5 6" id="KW-0378">Hydrolase</keyword>
<comment type="caution">
    <text evidence="7">The sequence shown here is derived from an EMBL/GenBank/DDBJ whole genome shotgun (WGS) entry which is preliminary data.</text>
</comment>
<evidence type="ECO:0000256" key="6">
    <source>
        <dbReference type="HAMAP-Rule" id="MF_00756"/>
    </source>
</evidence>
<dbReference type="GO" id="GO:0001682">
    <property type="term" value="P:tRNA 5'-leader removal"/>
    <property type="evidence" value="ECO:0007669"/>
    <property type="project" value="UniProtKB-UniRule"/>
</dbReference>
<comment type="subunit">
    <text evidence="6">Consists of a catalytic RNA component and at least 4-5 protein subunits.</text>
</comment>
<dbReference type="EMBL" id="DTLB01000052">
    <property type="protein sequence ID" value="HFW33221.1"/>
    <property type="molecule type" value="Genomic_DNA"/>
</dbReference>
<dbReference type="Gene3D" id="3.20.20.140">
    <property type="entry name" value="Metal-dependent hydrolases"/>
    <property type="match status" value="1"/>
</dbReference>
<comment type="subcellular location">
    <subcellularLocation>
        <location evidence="6">Cytoplasm</location>
    </subcellularLocation>
</comment>
<sequence length="197" mass="23377">MYDFLRFLPRYLPDLGFKSYVFMLEKPEGCGIIIKADSPEDLRKKLRNVRRKAIVGVVGSEAVCREAVMRRRVDLILDWEERELDYATLKLAAEKDVAIELGLSKFLRTEGYKRMHLFDKLRQEIMIIKKLEVPFIVTTAAENQYELRTRKQVESFFKFFGAEITKARYYAERLVRRYFDDKYIMDGFEVESLLDSE</sequence>
<dbReference type="GO" id="GO:0005737">
    <property type="term" value="C:cytoplasm"/>
    <property type="evidence" value="ECO:0007669"/>
    <property type="project" value="UniProtKB-SubCell"/>
</dbReference>
<dbReference type="HAMAP" id="MF_00756">
    <property type="entry name" value="RNase_P_3"/>
    <property type="match status" value="1"/>
</dbReference>
<evidence type="ECO:0000256" key="1">
    <source>
        <dbReference type="ARBA" id="ARBA00022490"/>
    </source>
</evidence>
<dbReference type="EC" id="3.1.26.5" evidence="6"/>
<dbReference type="GO" id="GO:0004526">
    <property type="term" value="F:ribonuclease P activity"/>
    <property type="evidence" value="ECO:0007669"/>
    <property type="project" value="UniProtKB-UniRule"/>
</dbReference>